<keyword evidence="8" id="KW-1185">Reference proteome</keyword>
<name>A0AAP9KRP7_9GAMM</name>
<organism evidence="6 7">
    <name type="scientific">Pantoea phytobeneficialis</name>
    <dbReference type="NCBI Taxonomy" id="2052056"/>
    <lineage>
        <taxon>Bacteria</taxon>
        <taxon>Pseudomonadati</taxon>
        <taxon>Pseudomonadota</taxon>
        <taxon>Gammaproteobacteria</taxon>
        <taxon>Enterobacterales</taxon>
        <taxon>Erwiniaceae</taxon>
        <taxon>Pantoea</taxon>
    </lineage>
</organism>
<geneLocation type="plasmid" evidence="6">
    <name>pMSR2A</name>
</geneLocation>
<dbReference type="GO" id="GO:0005506">
    <property type="term" value="F:iron ion binding"/>
    <property type="evidence" value="ECO:0007669"/>
    <property type="project" value="TreeGrafter"/>
</dbReference>
<dbReference type="EMBL" id="JAUOOM010000007">
    <property type="protein sequence ID" value="MDO6406737.1"/>
    <property type="molecule type" value="Genomic_DNA"/>
</dbReference>
<protein>
    <recommendedName>
        <fullName evidence="4">Hydrogenase maturation factor</fullName>
    </recommendedName>
</protein>
<evidence type="ECO:0000313" key="6">
    <source>
        <dbReference type="EMBL" id="QGR09265.1"/>
    </source>
</evidence>
<dbReference type="RefSeq" id="WP_208725881.1">
    <property type="nucleotide sequence ID" value="NZ_CP024637.1"/>
</dbReference>
<evidence type="ECO:0000256" key="4">
    <source>
        <dbReference type="PIRNR" id="PIRNR005622"/>
    </source>
</evidence>
<proteinExistence type="inferred from homology"/>
<reference evidence="6" key="2">
    <citation type="journal article" date="2020" name="Environ. Microbiol.">
        <title>The extreme plant-growth-promoting properties of Pantoea phytobeneficialis MSR2 revealed by functional and genomic analysis.</title>
        <authorList>
            <person name="Nascimento F.X."/>
            <person name="Hernandez A.G."/>
            <person name="Glick B.R."/>
            <person name="Rossi M.J."/>
        </authorList>
    </citation>
    <scope>NUCLEOTIDE SEQUENCE</scope>
    <source>
        <strain evidence="6">MSR2</strain>
    </source>
</reference>
<reference evidence="7" key="1">
    <citation type="submission" date="2017-11" db="EMBL/GenBank/DDBJ databases">
        <title>Genome sequence of Pantoea sp. MSR2.</title>
        <authorList>
            <person name="Nascimento F.X."/>
        </authorList>
    </citation>
    <scope>NUCLEOTIDE SEQUENCE [LARGE SCALE GENOMIC DNA]</scope>
    <source>
        <strain evidence="7">MSR2</strain>
        <plasmid evidence="7">pmsr2a</plasmid>
    </source>
</reference>
<dbReference type="Gene3D" id="3.40.50.11750">
    <property type="entry name" value="HypD, alpha/beta domain 1"/>
    <property type="match status" value="2"/>
</dbReference>
<evidence type="ECO:0000256" key="1">
    <source>
        <dbReference type="ARBA" id="ARBA00007888"/>
    </source>
</evidence>
<dbReference type="Proteomes" id="UP000424872">
    <property type="component" value="Plasmid pMSR2A"/>
</dbReference>
<dbReference type="GO" id="GO:0051604">
    <property type="term" value="P:protein maturation"/>
    <property type="evidence" value="ECO:0007669"/>
    <property type="project" value="TreeGrafter"/>
</dbReference>
<evidence type="ECO:0000313" key="5">
    <source>
        <dbReference type="EMBL" id="MDO6406737.1"/>
    </source>
</evidence>
<accession>A0AAP9KRP7</accession>
<evidence type="ECO:0000313" key="7">
    <source>
        <dbReference type="Proteomes" id="UP000424872"/>
    </source>
</evidence>
<evidence type="ECO:0000256" key="2">
    <source>
        <dbReference type="ARBA" id="ARBA00022723"/>
    </source>
</evidence>
<dbReference type="Pfam" id="PF01924">
    <property type="entry name" value="HypD"/>
    <property type="match status" value="1"/>
</dbReference>
<dbReference type="PANTHER" id="PTHR30149">
    <property type="entry name" value="HYDROGENASE PROTEIN ASSEMBLY PROTEIN HYPD"/>
    <property type="match status" value="1"/>
</dbReference>
<dbReference type="InterPro" id="IPR042243">
    <property type="entry name" value="HypD_1"/>
</dbReference>
<dbReference type="GO" id="GO:0051539">
    <property type="term" value="F:4 iron, 4 sulfur cluster binding"/>
    <property type="evidence" value="ECO:0007669"/>
    <property type="project" value="TreeGrafter"/>
</dbReference>
<comment type="similarity">
    <text evidence="1 4">Belongs to the HypD family.</text>
</comment>
<geneLocation type="plasmid" evidence="7">
    <name>pmsr2a</name>
</geneLocation>
<dbReference type="AlphaFoldDB" id="A0AAP9KRP7"/>
<sequence>MRYVDEYRDPTRVMQLIETLNKRAPLLDYDAQHPLQIMEVCGGHTHAIFRFGLDQLLPDNIDFIHGPGCPVCVLPMGRIDSCIEIARHPEVIFCTFGDAIRVPGRQGSLMQAKAQGADVRVVYSPMDALTLARLNPHRKVVFFALGFETTMPATAITLQQAKAQQVTNFFFFCQHITLIPTLRSLLSQPDNRIDAFLAPGHVSMVIGTAAYEFIPRHFRRPLVVAGFEPMDLLQGVLMLVEQKIKQQSRVENQYKRVVPDEGNLLAQQAMREVFCLRGASEWRGLGVIAESGVQLTEAYQSYDAEVRFRPQQQQVSDDPRARCGDVLTGRCKPHQCPMFGKGCNPQNAFGALMVSSEGACAAWYQYRSQEVNDEIN</sequence>
<keyword evidence="6" id="KW-0614">Plasmid</keyword>
<dbReference type="InterPro" id="IPR042244">
    <property type="entry name" value="HypD_2_sf"/>
</dbReference>
<evidence type="ECO:0000313" key="8">
    <source>
        <dbReference type="Proteomes" id="UP001171299"/>
    </source>
</evidence>
<reference evidence="5" key="3">
    <citation type="submission" date="2023-07" db="EMBL/GenBank/DDBJ databases">
        <title>The extreme plant-growth-promoting properties of Pantoea phytobeneficialis PF55 revealed by functional and genomic analysis.</title>
        <authorList>
            <person name="Nascimento F.X."/>
            <person name="Marcio R.J."/>
        </authorList>
    </citation>
    <scope>NUCLEOTIDE SEQUENCE</scope>
    <source>
        <strain evidence="5">PF55</strain>
    </source>
</reference>
<dbReference type="GO" id="GO:0070025">
    <property type="term" value="F:carbon monoxide binding"/>
    <property type="evidence" value="ECO:0007669"/>
    <property type="project" value="TreeGrafter"/>
</dbReference>
<keyword evidence="3" id="KW-0408">Iron</keyword>
<evidence type="ECO:0000256" key="3">
    <source>
        <dbReference type="ARBA" id="ARBA00023004"/>
    </source>
</evidence>
<dbReference type="InterPro" id="IPR002780">
    <property type="entry name" value="Hyd_form_HypD"/>
</dbReference>
<dbReference type="Proteomes" id="UP001171299">
    <property type="component" value="Unassembled WGS sequence"/>
</dbReference>
<dbReference type="PIRSF" id="PIRSF005622">
    <property type="entry name" value="Hydrgn_mat_hypD"/>
    <property type="match status" value="1"/>
</dbReference>
<dbReference type="NCBIfam" id="TIGR00075">
    <property type="entry name" value="hypD"/>
    <property type="match status" value="1"/>
</dbReference>
<dbReference type="KEGG" id="ppho:CTZ24_22735"/>
<dbReference type="Gene3D" id="6.10.20.100">
    <property type="match status" value="1"/>
</dbReference>
<keyword evidence="2" id="KW-0479">Metal-binding</keyword>
<dbReference type="EMBL" id="CP024637">
    <property type="protein sequence ID" value="QGR09265.1"/>
    <property type="molecule type" value="Genomic_DNA"/>
</dbReference>
<gene>
    <name evidence="5" type="primary">hypD</name>
    <name evidence="6" type="ORF">CTZ24_22735</name>
    <name evidence="5" type="ORF">Q3404_09120</name>
</gene>
<dbReference type="PANTHER" id="PTHR30149:SF0">
    <property type="entry name" value="HYDROGENASE MATURATION FACTOR HYPD"/>
    <property type="match status" value="1"/>
</dbReference>